<dbReference type="AlphaFoldDB" id="A0A1F5NJP6"/>
<evidence type="ECO:0000256" key="1">
    <source>
        <dbReference type="ARBA" id="ARBA00022676"/>
    </source>
</evidence>
<dbReference type="Gene3D" id="2.60.120.10">
    <property type="entry name" value="Jelly Rolls"/>
    <property type="match status" value="1"/>
</dbReference>
<dbReference type="InterPro" id="IPR009664">
    <property type="entry name" value="Ppnp"/>
</dbReference>
<accession>A0A1F5NJP6</accession>
<evidence type="ECO:0000313" key="4">
    <source>
        <dbReference type="Proteomes" id="UP000176864"/>
    </source>
</evidence>
<reference evidence="3 4" key="1">
    <citation type="journal article" date="2016" name="Nat. Commun.">
        <title>Thousands of microbial genomes shed light on interconnected biogeochemical processes in an aquifer system.</title>
        <authorList>
            <person name="Anantharaman K."/>
            <person name="Brown C.T."/>
            <person name="Hug L.A."/>
            <person name="Sharon I."/>
            <person name="Castelle C.J."/>
            <person name="Probst A.J."/>
            <person name="Thomas B.C."/>
            <person name="Singh A."/>
            <person name="Wilkins M.J."/>
            <person name="Karaoz U."/>
            <person name="Brodie E.L."/>
            <person name="Williams K.H."/>
            <person name="Hubbard S.S."/>
            <person name="Banfield J.F."/>
        </authorList>
    </citation>
    <scope>NUCLEOTIDE SEQUENCE [LARGE SCALE GENOMIC DNA]</scope>
</reference>
<evidence type="ECO:0000256" key="2">
    <source>
        <dbReference type="ARBA" id="ARBA00022679"/>
    </source>
</evidence>
<name>A0A1F5NJP6_9BACT</name>
<sequence>MGQIGNDRKIETKSFFKGKLRSVGPIGADGLKRYTVGIFLPRQYEFTADTRGETIVIVDGTCTINGQVLKAGEKIFISGGEKVVIEATETCAYFCWFGQR</sequence>
<gene>
    <name evidence="3" type="ORF">A2751_02635</name>
</gene>
<organism evidence="3 4">
    <name type="scientific">Candidatus Doudnabacteria bacterium RIFCSPHIGHO2_01_FULL_46_14</name>
    <dbReference type="NCBI Taxonomy" id="1817824"/>
    <lineage>
        <taxon>Bacteria</taxon>
        <taxon>Candidatus Doudnaibacteriota</taxon>
    </lineage>
</organism>
<dbReference type="SUPFAM" id="SSF51182">
    <property type="entry name" value="RmlC-like cupins"/>
    <property type="match status" value="1"/>
</dbReference>
<evidence type="ECO:0000313" key="3">
    <source>
        <dbReference type="EMBL" id="OGE77917.1"/>
    </source>
</evidence>
<proteinExistence type="predicted"/>
<protein>
    <submittedName>
        <fullName evidence="3">Uncharacterized protein</fullName>
    </submittedName>
</protein>
<dbReference type="Pfam" id="PF06865">
    <property type="entry name" value="Ppnp"/>
    <property type="match status" value="1"/>
</dbReference>
<dbReference type="GO" id="GO:0016757">
    <property type="term" value="F:glycosyltransferase activity"/>
    <property type="evidence" value="ECO:0007669"/>
    <property type="project" value="UniProtKB-KW"/>
</dbReference>
<dbReference type="EMBL" id="MFEK01000016">
    <property type="protein sequence ID" value="OGE77917.1"/>
    <property type="molecule type" value="Genomic_DNA"/>
</dbReference>
<keyword evidence="2" id="KW-0808">Transferase</keyword>
<dbReference type="InterPro" id="IPR014710">
    <property type="entry name" value="RmlC-like_jellyroll"/>
</dbReference>
<dbReference type="Proteomes" id="UP000176864">
    <property type="component" value="Unassembled WGS sequence"/>
</dbReference>
<dbReference type="STRING" id="1817824.A2751_02635"/>
<keyword evidence="1" id="KW-0328">Glycosyltransferase</keyword>
<comment type="caution">
    <text evidence="3">The sequence shown here is derived from an EMBL/GenBank/DDBJ whole genome shotgun (WGS) entry which is preliminary data.</text>
</comment>
<dbReference type="InterPro" id="IPR011051">
    <property type="entry name" value="RmlC_Cupin_sf"/>
</dbReference>